<keyword evidence="2" id="KW-1185">Reference proteome</keyword>
<evidence type="ECO:0000313" key="1">
    <source>
        <dbReference type="EMBL" id="TDU43489.1"/>
    </source>
</evidence>
<name>A0A4R7Q965_9FLAO</name>
<accession>A0A4R7Q965</accession>
<sequence>MIKTGDDYSEPELIEFYDNKVLHFGVRNESHNGVLSKNEIWVENIADTRFELVNANRIRFFRNGKEHKVISETESITVDKIFEVDYERIEPTKTDLSKMDIEKLEFNVQWNNEHINFVFNKDLDSSAIQEVNKRMRREGRKLSLENLDGTYFGAIYNNGVRETLIPIREISKEKLTLYGFPEKPYEITVP</sequence>
<reference evidence="1 2" key="1">
    <citation type="submission" date="2019-03" db="EMBL/GenBank/DDBJ databases">
        <title>Genomic Encyclopedia of Archaeal and Bacterial Type Strains, Phase II (KMG-II): from individual species to whole genera.</title>
        <authorList>
            <person name="Goeker M."/>
        </authorList>
    </citation>
    <scope>NUCLEOTIDE SEQUENCE [LARGE SCALE GENOMIC DNA]</scope>
    <source>
        <strain evidence="1 2">DSM 28135</strain>
    </source>
</reference>
<evidence type="ECO:0000313" key="2">
    <source>
        <dbReference type="Proteomes" id="UP000294689"/>
    </source>
</evidence>
<gene>
    <name evidence="1" type="ORF">BXY82_0901</name>
</gene>
<organism evidence="1 2">
    <name type="scientific">Gelidibacter sediminis</name>
    <dbReference type="NCBI Taxonomy" id="1608710"/>
    <lineage>
        <taxon>Bacteria</taxon>
        <taxon>Pseudomonadati</taxon>
        <taxon>Bacteroidota</taxon>
        <taxon>Flavobacteriia</taxon>
        <taxon>Flavobacteriales</taxon>
        <taxon>Flavobacteriaceae</taxon>
        <taxon>Gelidibacter</taxon>
    </lineage>
</organism>
<dbReference type="Proteomes" id="UP000294689">
    <property type="component" value="Unassembled WGS sequence"/>
</dbReference>
<dbReference type="AlphaFoldDB" id="A0A4R7Q965"/>
<dbReference type="EMBL" id="SOBW01000007">
    <property type="protein sequence ID" value="TDU43489.1"/>
    <property type="molecule type" value="Genomic_DNA"/>
</dbReference>
<proteinExistence type="predicted"/>
<protein>
    <submittedName>
        <fullName evidence="1">Uncharacterized protein</fullName>
    </submittedName>
</protein>
<comment type="caution">
    <text evidence="1">The sequence shown here is derived from an EMBL/GenBank/DDBJ whole genome shotgun (WGS) entry which is preliminary data.</text>
</comment>